<keyword evidence="2" id="KW-0812">Transmembrane</keyword>
<feature type="transmembrane region" description="Helical" evidence="2">
    <location>
        <begin position="86"/>
        <end position="107"/>
    </location>
</feature>
<keyword evidence="5" id="KW-1185">Reference proteome</keyword>
<name>A0ABT4TVE1_9ACTN</name>
<evidence type="ECO:0000313" key="4">
    <source>
        <dbReference type="EMBL" id="MDA2808175.1"/>
    </source>
</evidence>
<feature type="transmembrane region" description="Helical" evidence="2">
    <location>
        <begin position="119"/>
        <end position="141"/>
    </location>
</feature>
<evidence type="ECO:0000259" key="3">
    <source>
        <dbReference type="Pfam" id="PF08044"/>
    </source>
</evidence>
<feature type="region of interest" description="Disordered" evidence="1">
    <location>
        <begin position="59"/>
        <end position="78"/>
    </location>
</feature>
<dbReference type="Pfam" id="PF08044">
    <property type="entry name" value="DUF1707"/>
    <property type="match status" value="1"/>
</dbReference>
<evidence type="ECO:0000313" key="5">
    <source>
        <dbReference type="Proteomes" id="UP001165685"/>
    </source>
</evidence>
<comment type="caution">
    <text evidence="4">The sequence shown here is derived from an EMBL/GenBank/DDBJ whole genome shotgun (WGS) entry which is preliminary data.</text>
</comment>
<feature type="domain" description="DUF1707" evidence="3">
    <location>
        <begin position="11"/>
        <end position="60"/>
    </location>
</feature>
<keyword evidence="2" id="KW-1133">Transmembrane helix</keyword>
<dbReference type="EMBL" id="JAQFWP010000074">
    <property type="protein sequence ID" value="MDA2808175.1"/>
    <property type="molecule type" value="Genomic_DNA"/>
</dbReference>
<dbReference type="InterPro" id="IPR012551">
    <property type="entry name" value="DUF1707_SHOCT-like"/>
</dbReference>
<gene>
    <name evidence="4" type="ORF">O4U47_26945</name>
</gene>
<evidence type="ECO:0000256" key="2">
    <source>
        <dbReference type="SAM" id="Phobius"/>
    </source>
</evidence>
<keyword evidence="2" id="KW-0472">Membrane</keyword>
<organism evidence="4 5">
    <name type="scientific">Nocardiopsis suaedae</name>
    <dbReference type="NCBI Taxonomy" id="3018444"/>
    <lineage>
        <taxon>Bacteria</taxon>
        <taxon>Bacillati</taxon>
        <taxon>Actinomycetota</taxon>
        <taxon>Actinomycetes</taxon>
        <taxon>Streptosporangiales</taxon>
        <taxon>Nocardiopsidaceae</taxon>
        <taxon>Nocardiopsis</taxon>
    </lineage>
</organism>
<reference evidence="4" key="1">
    <citation type="submission" date="2023-01" db="EMBL/GenBank/DDBJ databases">
        <title>Draft genome sequence of Nocardiopsis sp. LSu2-4 isolated from halophytes.</title>
        <authorList>
            <person name="Duangmal K."/>
            <person name="Chantavorakit T."/>
        </authorList>
    </citation>
    <scope>NUCLEOTIDE SEQUENCE</scope>
    <source>
        <strain evidence="4">LSu2-4</strain>
    </source>
</reference>
<accession>A0ABT4TVE1</accession>
<dbReference type="RefSeq" id="WP_270680786.1">
    <property type="nucleotide sequence ID" value="NZ_JAQFWP010000074.1"/>
</dbReference>
<dbReference type="Proteomes" id="UP001165685">
    <property type="component" value="Unassembled WGS sequence"/>
</dbReference>
<evidence type="ECO:0000256" key="1">
    <source>
        <dbReference type="SAM" id="MobiDB-lite"/>
    </source>
</evidence>
<protein>
    <submittedName>
        <fullName evidence="4">DUF1707 domain-containing protein</fullName>
    </submittedName>
</protein>
<proteinExistence type="predicted"/>
<sequence length="151" mass="16129">MSEDAPETGPGDPERDRAARLLQDHFAQGRLGGGEFSSRLERVYKAVSLRDLEAAVADLPSSPAPEPAARTAPPAPEGPTLLRDPALLIPWGLWLGVNTLCFTIWLILYLTGQSSGYPWFLWVLGPWGIVMVFITLGLAAVHRGGGGAGRG</sequence>